<evidence type="ECO:0000256" key="3">
    <source>
        <dbReference type="ARBA" id="ARBA00023002"/>
    </source>
</evidence>
<dbReference type="InterPro" id="IPR018170">
    <property type="entry name" value="Aldo/ket_reductase_CS"/>
</dbReference>
<dbReference type="PRINTS" id="PR00069">
    <property type="entry name" value="ALDKETRDTASE"/>
</dbReference>
<comment type="caution">
    <text evidence="11">The sequence shown here is derived from an EMBL/GenBank/DDBJ whole genome shotgun (WGS) entry which is preliminary data.</text>
</comment>
<reference evidence="11 12" key="1">
    <citation type="journal article" date="2018" name="Front. Microbiol.">
        <title>Genomic and genetic insights into a cosmopolitan fungus, Paecilomyces variotii (Eurotiales).</title>
        <authorList>
            <person name="Urquhart A.S."/>
            <person name="Mondo S.J."/>
            <person name="Makela M.R."/>
            <person name="Hane J.K."/>
            <person name="Wiebenga A."/>
            <person name="He G."/>
            <person name="Mihaltcheva S."/>
            <person name="Pangilinan J."/>
            <person name="Lipzen A."/>
            <person name="Barry K."/>
            <person name="de Vries R.P."/>
            <person name="Grigoriev I.V."/>
            <person name="Idnurm A."/>
        </authorList>
    </citation>
    <scope>NUCLEOTIDE SEQUENCE [LARGE SCALE GENOMIC DNA]</scope>
    <source>
        <strain evidence="11 12">CBS 101075</strain>
    </source>
</reference>
<dbReference type="PROSITE" id="PS00798">
    <property type="entry name" value="ALDOKETO_REDUCTASE_1"/>
    <property type="match status" value="1"/>
</dbReference>
<evidence type="ECO:0000256" key="6">
    <source>
        <dbReference type="ARBA" id="ARBA00049485"/>
    </source>
</evidence>
<evidence type="ECO:0000259" key="10">
    <source>
        <dbReference type="Pfam" id="PF00248"/>
    </source>
</evidence>
<feature type="active site" description="Proton donor" evidence="7">
    <location>
        <position position="54"/>
    </location>
</feature>
<feature type="domain" description="NADP-dependent oxidoreductase" evidence="10">
    <location>
        <begin position="33"/>
        <end position="264"/>
    </location>
</feature>
<protein>
    <recommendedName>
        <fullName evidence="2">D-xylose reductase [NAD(P)H]</fullName>
        <ecNumber evidence="2">1.1.1.307</ecNumber>
    </recommendedName>
</protein>
<evidence type="ECO:0000256" key="1">
    <source>
        <dbReference type="ARBA" id="ARBA00007905"/>
    </source>
</evidence>
<dbReference type="SUPFAM" id="SSF51430">
    <property type="entry name" value="NAD(P)-linked oxidoreductase"/>
    <property type="match status" value="1"/>
</dbReference>
<dbReference type="Proteomes" id="UP000283841">
    <property type="component" value="Unassembled WGS sequence"/>
</dbReference>
<dbReference type="PANTHER" id="PTHR43827">
    <property type="entry name" value="2,5-DIKETO-D-GLUCONIC ACID REDUCTASE"/>
    <property type="match status" value="1"/>
</dbReference>
<dbReference type="PANTHER" id="PTHR43827:SF13">
    <property type="entry name" value="ALDO_KETO REDUCTASE FAMILY PROTEIN"/>
    <property type="match status" value="1"/>
</dbReference>
<dbReference type="PIRSF" id="PIRSF000097">
    <property type="entry name" value="AKR"/>
    <property type="match status" value="1"/>
</dbReference>
<keyword evidence="3" id="KW-0560">Oxidoreductase</keyword>
<comment type="similarity">
    <text evidence="1">Belongs to the aldo/keto reductase family.</text>
</comment>
<accession>A0A443I374</accession>
<feature type="site" description="Lowers pKa of active site Tyr" evidence="9">
    <location>
        <position position="79"/>
    </location>
</feature>
<dbReference type="EC" id="1.1.1.307" evidence="2"/>
<dbReference type="FunFam" id="3.20.20.100:FF:000015">
    <property type="entry name" value="Oxidoreductase, aldo/keto reductase family"/>
    <property type="match status" value="1"/>
</dbReference>
<proteinExistence type="inferred from homology"/>
<comment type="catalytic activity">
    <reaction evidence="5">
        <text>xylitol + NADP(+) = D-xylose + NADPH + H(+)</text>
        <dbReference type="Rhea" id="RHEA:27445"/>
        <dbReference type="ChEBI" id="CHEBI:15378"/>
        <dbReference type="ChEBI" id="CHEBI:17151"/>
        <dbReference type="ChEBI" id="CHEBI:53455"/>
        <dbReference type="ChEBI" id="CHEBI:57783"/>
        <dbReference type="ChEBI" id="CHEBI:58349"/>
        <dbReference type="EC" id="1.1.1.307"/>
    </reaction>
</comment>
<evidence type="ECO:0000256" key="2">
    <source>
        <dbReference type="ARBA" id="ARBA00012845"/>
    </source>
</evidence>
<evidence type="ECO:0000256" key="4">
    <source>
        <dbReference type="ARBA" id="ARBA00025065"/>
    </source>
</evidence>
<evidence type="ECO:0000256" key="5">
    <source>
        <dbReference type="ARBA" id="ARBA00047534"/>
    </source>
</evidence>
<dbReference type="GeneID" id="39599336"/>
<dbReference type="VEuPathDB" id="FungiDB:C8Q69DRAFT_459216"/>
<evidence type="ECO:0000256" key="7">
    <source>
        <dbReference type="PIRSR" id="PIRSR000097-1"/>
    </source>
</evidence>
<dbReference type="GO" id="GO:0016491">
    <property type="term" value="F:oxidoreductase activity"/>
    <property type="evidence" value="ECO:0007669"/>
    <property type="project" value="UniProtKB-KW"/>
</dbReference>
<dbReference type="Gene3D" id="3.20.20.100">
    <property type="entry name" value="NADP-dependent oxidoreductase domain"/>
    <property type="match status" value="1"/>
</dbReference>
<evidence type="ECO:0000313" key="12">
    <source>
        <dbReference type="Proteomes" id="UP000283841"/>
    </source>
</evidence>
<dbReference type="AlphaFoldDB" id="A0A443I374"/>
<dbReference type="CDD" id="cd19071">
    <property type="entry name" value="AKR_AKR1-5-like"/>
    <property type="match status" value="1"/>
</dbReference>
<evidence type="ECO:0000256" key="8">
    <source>
        <dbReference type="PIRSR" id="PIRSR000097-2"/>
    </source>
</evidence>
<sequence>MAPLSLETTYKMNSGYEIPIVGYGVYQTPAEITEKVTLKAIEVGYRHIDSAKYYQNEGECSRAIKNSGIDRSKIFYTTKIPVTEVGYEKSKAAIESSLKDANFDYIDLILIHAPGGTKEDREGSWRALLEAQKAGKVRSIGVSNYSVKDLDELEAYINSGVGGKIDVGQYEIHPWCARENVVEWLRKRNIVIEAYSPLVQATRMNEPVLQNLAKKHNKTPAQILVRWSLQKGYVPLPKSVTDARIIENAQVFDFELSKEDMDSLHTNVYAPVCWDPVEDPHWLSKL</sequence>
<dbReference type="PROSITE" id="PS00062">
    <property type="entry name" value="ALDOKETO_REDUCTASE_2"/>
    <property type="match status" value="1"/>
</dbReference>
<dbReference type="RefSeq" id="XP_028488163.1">
    <property type="nucleotide sequence ID" value="XM_028630059.1"/>
</dbReference>
<feature type="binding site" evidence="8">
    <location>
        <position position="112"/>
    </location>
    <ligand>
        <name>substrate</name>
    </ligand>
</feature>
<comment type="catalytic activity">
    <reaction evidence="6">
        <text>xylitol + NAD(+) = D-xylose + NADH + H(+)</text>
        <dbReference type="Rhea" id="RHEA:27441"/>
        <dbReference type="ChEBI" id="CHEBI:15378"/>
        <dbReference type="ChEBI" id="CHEBI:17151"/>
        <dbReference type="ChEBI" id="CHEBI:53455"/>
        <dbReference type="ChEBI" id="CHEBI:57540"/>
        <dbReference type="ChEBI" id="CHEBI:57945"/>
        <dbReference type="EC" id="1.1.1.307"/>
    </reaction>
</comment>
<dbReference type="STRING" id="264951.A0A443I374"/>
<evidence type="ECO:0000313" key="11">
    <source>
        <dbReference type="EMBL" id="RWQ98518.1"/>
    </source>
</evidence>
<dbReference type="InterPro" id="IPR023210">
    <property type="entry name" value="NADP_OxRdtase_dom"/>
</dbReference>
<keyword evidence="12" id="KW-1185">Reference proteome</keyword>
<evidence type="ECO:0000256" key="9">
    <source>
        <dbReference type="PIRSR" id="PIRSR000097-3"/>
    </source>
</evidence>
<dbReference type="Pfam" id="PF00248">
    <property type="entry name" value="Aldo_ket_red"/>
    <property type="match status" value="1"/>
</dbReference>
<comment type="function">
    <text evidence="4">Catalyzes the initial reaction in the xylose utilization pathway by reducing D-xylose into xylitol. Xylose is a major component of hemicelluloses such as xylan. Most fungi utilize D-xylose via three enzymatic reactions, xylose reductase (XR), xylitol dehydrogenase (XDH), and xylulokinase, to form xylulose 5-phosphate, which enters pentose phosphate pathway.</text>
</comment>
<dbReference type="PROSITE" id="PS00063">
    <property type="entry name" value="ALDOKETO_REDUCTASE_3"/>
    <property type="match status" value="1"/>
</dbReference>
<name>A0A443I374_BYSSP</name>
<dbReference type="InterPro" id="IPR036812">
    <property type="entry name" value="NAD(P)_OxRdtase_dom_sf"/>
</dbReference>
<gene>
    <name evidence="11" type="ORF">C8Q69DRAFT_459216</name>
</gene>
<dbReference type="OrthoDB" id="416253at2759"/>
<organism evidence="11 12">
    <name type="scientific">Byssochlamys spectabilis</name>
    <name type="common">Paecilomyces variotii</name>
    <dbReference type="NCBI Taxonomy" id="264951"/>
    <lineage>
        <taxon>Eukaryota</taxon>
        <taxon>Fungi</taxon>
        <taxon>Dikarya</taxon>
        <taxon>Ascomycota</taxon>
        <taxon>Pezizomycotina</taxon>
        <taxon>Eurotiomycetes</taxon>
        <taxon>Eurotiomycetidae</taxon>
        <taxon>Eurotiales</taxon>
        <taxon>Thermoascaceae</taxon>
        <taxon>Paecilomyces</taxon>
    </lineage>
</organism>
<dbReference type="InterPro" id="IPR020471">
    <property type="entry name" value="AKR"/>
</dbReference>
<dbReference type="EMBL" id="RCNU01000002">
    <property type="protein sequence ID" value="RWQ98518.1"/>
    <property type="molecule type" value="Genomic_DNA"/>
</dbReference>